<proteinExistence type="predicted"/>
<keyword evidence="1" id="KW-1185">Reference proteome</keyword>
<dbReference type="WBParaSite" id="L893_g29342.t1">
    <property type="protein sequence ID" value="L893_g29342.t1"/>
    <property type="gene ID" value="L893_g29342"/>
</dbReference>
<accession>A0A1I7ZSD7</accession>
<dbReference type="AlphaFoldDB" id="A0A1I7ZSD7"/>
<organism evidence="1 2">
    <name type="scientific">Steinernema glaseri</name>
    <dbReference type="NCBI Taxonomy" id="37863"/>
    <lineage>
        <taxon>Eukaryota</taxon>
        <taxon>Metazoa</taxon>
        <taxon>Ecdysozoa</taxon>
        <taxon>Nematoda</taxon>
        <taxon>Chromadorea</taxon>
        <taxon>Rhabditida</taxon>
        <taxon>Tylenchina</taxon>
        <taxon>Panagrolaimomorpha</taxon>
        <taxon>Strongyloidoidea</taxon>
        <taxon>Steinernematidae</taxon>
        <taxon>Steinernema</taxon>
    </lineage>
</organism>
<evidence type="ECO:0000313" key="2">
    <source>
        <dbReference type="WBParaSite" id="L893_g29342.t1"/>
    </source>
</evidence>
<reference evidence="2" key="1">
    <citation type="submission" date="2016-11" db="UniProtKB">
        <authorList>
            <consortium name="WormBaseParasite"/>
        </authorList>
    </citation>
    <scope>IDENTIFICATION</scope>
</reference>
<protein>
    <submittedName>
        <fullName evidence="2">Uncharacterized protein</fullName>
    </submittedName>
</protein>
<evidence type="ECO:0000313" key="1">
    <source>
        <dbReference type="Proteomes" id="UP000095287"/>
    </source>
</evidence>
<name>A0A1I7ZSD7_9BILA</name>
<sequence length="304" mass="34405">MAGSGLPAIHVDYAPPSAEVVGRWKRTERRLTVVSLPKIAVERRKRKEEEELKRRKRQEFVEFVDSLPKITAHIDTSSENHFFPPPDIPVDQEVEEFIQFATVHKEYEMARQYFYSLDTMISFRVEIRDRLKKRRDDLQEATTTLKTLYKLGEVSALFSGWIHSFCQPSRYPLGSSAARAAALAPVELLSAHGEPRPALLHSGLIRPFSSVVSLQFIVAVARRMYFSKRSFAKPCESRNLHTAHVANFIPKSSDGESVDNSVGILDMSGYAAVTRPRHHRGMWIAFSGVLSPKQKNADIKSKIG</sequence>
<dbReference type="Proteomes" id="UP000095287">
    <property type="component" value="Unplaced"/>
</dbReference>